<keyword evidence="4" id="KW-0029">Amino-acid transport</keyword>
<dbReference type="PRINTS" id="PR00337">
    <property type="entry name" value="LEUILEVALBP"/>
</dbReference>
<evidence type="ECO:0000313" key="7">
    <source>
        <dbReference type="EMBL" id="RDV05004.1"/>
    </source>
</evidence>
<comment type="similarity">
    <text evidence="1">Belongs to the leucine-binding protein family.</text>
</comment>
<dbReference type="InterPro" id="IPR028081">
    <property type="entry name" value="Leu-bd"/>
</dbReference>
<keyword evidence="8" id="KW-1185">Reference proteome</keyword>
<feature type="domain" description="Leucine-binding protein" evidence="6">
    <location>
        <begin position="93"/>
        <end position="419"/>
    </location>
</feature>
<dbReference type="InterPro" id="IPR000709">
    <property type="entry name" value="Leu_Ile_Val-bd"/>
</dbReference>
<comment type="caution">
    <text evidence="7">The sequence shown here is derived from an EMBL/GenBank/DDBJ whole genome shotgun (WGS) entry which is preliminary data.</text>
</comment>
<feature type="compositionally biased region" description="Low complexity" evidence="5">
    <location>
        <begin position="34"/>
        <end position="44"/>
    </location>
</feature>
<dbReference type="SUPFAM" id="SSF53822">
    <property type="entry name" value="Periplasmic binding protein-like I"/>
    <property type="match status" value="1"/>
</dbReference>
<feature type="compositionally biased region" description="Basic and acidic residues" evidence="5">
    <location>
        <begin position="54"/>
        <end position="65"/>
    </location>
</feature>
<protein>
    <submittedName>
        <fullName evidence="7">Amino acid ABC transporter substrate-binding protein</fullName>
    </submittedName>
</protein>
<proteinExistence type="inferred from homology"/>
<evidence type="ECO:0000256" key="2">
    <source>
        <dbReference type="ARBA" id="ARBA00022448"/>
    </source>
</evidence>
<dbReference type="PANTHER" id="PTHR30483">
    <property type="entry name" value="LEUCINE-SPECIFIC-BINDING PROTEIN"/>
    <property type="match status" value="1"/>
</dbReference>
<dbReference type="PANTHER" id="PTHR30483:SF6">
    <property type="entry name" value="PERIPLASMIC BINDING PROTEIN OF ABC TRANSPORTER FOR NATURAL AMINO ACIDS"/>
    <property type="match status" value="1"/>
</dbReference>
<accession>A0A371BBQ5</accession>
<evidence type="ECO:0000256" key="1">
    <source>
        <dbReference type="ARBA" id="ARBA00010062"/>
    </source>
</evidence>
<dbReference type="OrthoDB" id="9783240at2"/>
<dbReference type="InterPro" id="IPR028082">
    <property type="entry name" value="Peripla_BP_I"/>
</dbReference>
<evidence type="ECO:0000259" key="6">
    <source>
        <dbReference type="Pfam" id="PF13458"/>
    </source>
</evidence>
<organism evidence="7 8">
    <name type="scientific">Undibacter mobilis</name>
    <dbReference type="NCBI Taxonomy" id="2292256"/>
    <lineage>
        <taxon>Bacteria</taxon>
        <taxon>Pseudomonadati</taxon>
        <taxon>Pseudomonadota</taxon>
        <taxon>Alphaproteobacteria</taxon>
        <taxon>Hyphomicrobiales</taxon>
        <taxon>Nitrobacteraceae</taxon>
        <taxon>Undibacter</taxon>
    </lineage>
</organism>
<feature type="region of interest" description="Disordered" evidence="5">
    <location>
        <begin position="34"/>
        <end position="65"/>
    </location>
</feature>
<evidence type="ECO:0000256" key="4">
    <source>
        <dbReference type="ARBA" id="ARBA00022970"/>
    </source>
</evidence>
<reference evidence="8" key="1">
    <citation type="submission" date="2018-08" db="EMBL/GenBank/DDBJ databases">
        <authorList>
            <person name="Kim S.-J."/>
            <person name="Jung G.-Y."/>
        </authorList>
    </citation>
    <scope>NUCLEOTIDE SEQUENCE [LARGE SCALE GENOMIC DNA]</scope>
    <source>
        <strain evidence="8">GY_H</strain>
    </source>
</reference>
<dbReference type="Gene3D" id="3.40.50.2300">
    <property type="match status" value="2"/>
</dbReference>
<keyword evidence="2" id="KW-0813">Transport</keyword>
<evidence type="ECO:0000256" key="5">
    <source>
        <dbReference type="SAM" id="MobiDB-lite"/>
    </source>
</evidence>
<evidence type="ECO:0000256" key="3">
    <source>
        <dbReference type="ARBA" id="ARBA00022729"/>
    </source>
</evidence>
<dbReference type="EMBL" id="QRGO01000001">
    <property type="protein sequence ID" value="RDV05004.1"/>
    <property type="molecule type" value="Genomic_DNA"/>
</dbReference>
<dbReference type="Pfam" id="PF13458">
    <property type="entry name" value="Peripla_BP_6"/>
    <property type="match status" value="1"/>
</dbReference>
<evidence type="ECO:0000313" key="8">
    <source>
        <dbReference type="Proteomes" id="UP000263993"/>
    </source>
</evidence>
<name>A0A371BBQ5_9BRAD</name>
<dbReference type="AlphaFoldDB" id="A0A371BBQ5"/>
<dbReference type="GO" id="GO:0006865">
    <property type="term" value="P:amino acid transport"/>
    <property type="evidence" value="ECO:0007669"/>
    <property type="project" value="UniProtKB-KW"/>
</dbReference>
<keyword evidence="3" id="KW-0732">Signal</keyword>
<dbReference type="InterPro" id="IPR051010">
    <property type="entry name" value="BCAA_transport"/>
</dbReference>
<gene>
    <name evidence="7" type="ORF">DXH78_10775</name>
</gene>
<dbReference type="Proteomes" id="UP000263993">
    <property type="component" value="Unassembled WGS sequence"/>
</dbReference>
<dbReference type="RefSeq" id="WP_115517028.1">
    <property type="nucleotide sequence ID" value="NZ_QRGO01000001.1"/>
</dbReference>
<sequence>MTFADAWRPNGIKILKRFIDKPLFLHQSPAEAPRRAAAAGSGAANLARQTSPVRRTDQSKNREETMRKSVVTALSVLLAFSSSALAQPKQVLFGALLPLTGPAAPIGIEEQQGVQFAVDQINARGGIRGVPVKILFDDSQGKPDQAVLAFNRMIDLEKVPALLTAFSSISLAIAPLATRRQVLVVNPAAQTDKLENASPFLINTLPMVRQEAGVLAKYAIKNIGKTAAIIYENAAAGIDGSTDFRKYFEEAGGKIIAEEPVEFGQTNYRSTLLKIAAAKPDFVYIAITQSHDAMANQVGQIPGFPTGIGNTFSRPFFGHASTEGWYQTAIQSGYPDNATVAAFKKQFNAEDMGFFAREYFNATNIVLKAAEKVLADGGEITGPALRDAVLKIRTFDSPVAKINFESNTASRPVEILRYKGKERVMVETAQSAN</sequence>